<feature type="non-terminal residue" evidence="1">
    <location>
        <position position="234"/>
    </location>
</feature>
<evidence type="ECO:0000313" key="1">
    <source>
        <dbReference type="EMBL" id="KAG7162439.1"/>
    </source>
</evidence>
<accession>A0A8J5MT43</accession>
<gene>
    <name evidence="1" type="ORF">Hamer_G007979</name>
</gene>
<comment type="caution">
    <text evidence="1">The sequence shown here is derived from an EMBL/GenBank/DDBJ whole genome shotgun (WGS) entry which is preliminary data.</text>
</comment>
<reference evidence="1" key="1">
    <citation type="journal article" date="2021" name="Sci. Adv.">
        <title>The American lobster genome reveals insights on longevity, neural, and immune adaptations.</title>
        <authorList>
            <person name="Polinski J.M."/>
            <person name="Zimin A.V."/>
            <person name="Clark K.F."/>
            <person name="Kohn A.B."/>
            <person name="Sadowski N."/>
            <person name="Timp W."/>
            <person name="Ptitsyn A."/>
            <person name="Khanna P."/>
            <person name="Romanova D.Y."/>
            <person name="Williams P."/>
            <person name="Greenwood S.J."/>
            <person name="Moroz L.L."/>
            <person name="Walt D.R."/>
            <person name="Bodnar A.G."/>
        </authorList>
    </citation>
    <scope>NUCLEOTIDE SEQUENCE</scope>
    <source>
        <tissue evidence="1">Heart &amp; testis</tissue>
    </source>
</reference>
<proteinExistence type="predicted"/>
<protein>
    <submittedName>
        <fullName evidence="1">Uncharacterized protein</fullName>
    </submittedName>
</protein>
<evidence type="ECO:0000313" key="2">
    <source>
        <dbReference type="Proteomes" id="UP000747542"/>
    </source>
</evidence>
<name>A0A8J5MT43_HOMAM</name>
<dbReference type="EMBL" id="JAHLQT010027705">
    <property type="protein sequence ID" value="KAG7162439.1"/>
    <property type="molecule type" value="Genomic_DNA"/>
</dbReference>
<sequence>MYILAATARNVSQEVANLTISRFSIRRLRIQHRENISAIIKEKFSPMAPLVIHWDGKMMTDIIGRDVVDRLPILVSGGNATQLLGIPKLLSRTGKSMADIVNKAIEEWSCFDTTSTNTGGMNGACTLLEQKMEKELLHIACRHPILKIVLEAAFTAVVGISTGPHILMFKRFQQKWGLIDKSIPLYGDGHTSRSLYPSKDSAVTLKKFQGHLWYLCERLVLLALFDDSGSITLE</sequence>
<dbReference type="AlphaFoldDB" id="A0A8J5MT43"/>
<dbReference type="Proteomes" id="UP000747542">
    <property type="component" value="Unassembled WGS sequence"/>
</dbReference>
<organism evidence="1 2">
    <name type="scientific">Homarus americanus</name>
    <name type="common">American lobster</name>
    <dbReference type="NCBI Taxonomy" id="6706"/>
    <lineage>
        <taxon>Eukaryota</taxon>
        <taxon>Metazoa</taxon>
        <taxon>Ecdysozoa</taxon>
        <taxon>Arthropoda</taxon>
        <taxon>Crustacea</taxon>
        <taxon>Multicrustacea</taxon>
        <taxon>Malacostraca</taxon>
        <taxon>Eumalacostraca</taxon>
        <taxon>Eucarida</taxon>
        <taxon>Decapoda</taxon>
        <taxon>Pleocyemata</taxon>
        <taxon>Astacidea</taxon>
        <taxon>Nephropoidea</taxon>
        <taxon>Nephropidae</taxon>
        <taxon>Homarus</taxon>
    </lineage>
</organism>
<keyword evidence="2" id="KW-1185">Reference proteome</keyword>